<dbReference type="Proteomes" id="UP000190042">
    <property type="component" value="Unassembled WGS sequence"/>
</dbReference>
<dbReference type="InterPro" id="IPR017039">
    <property type="entry name" value="Virul_fac_BrkB"/>
</dbReference>
<name>A0A1T4YSG0_9BACL</name>
<keyword evidence="9" id="KW-1185">Reference proteome</keyword>
<feature type="compositionally biased region" description="Polar residues" evidence="6">
    <location>
        <begin position="1"/>
        <end position="15"/>
    </location>
</feature>
<evidence type="ECO:0000313" key="9">
    <source>
        <dbReference type="Proteomes" id="UP000190042"/>
    </source>
</evidence>
<dbReference type="NCBIfam" id="TIGR00765">
    <property type="entry name" value="yihY_not_rbn"/>
    <property type="match status" value="1"/>
</dbReference>
<dbReference type="Pfam" id="PF03631">
    <property type="entry name" value="Virul_fac_BrkB"/>
    <property type="match status" value="1"/>
</dbReference>
<dbReference type="EMBL" id="FUYJ01000008">
    <property type="protein sequence ID" value="SKB04211.1"/>
    <property type="molecule type" value="Genomic_DNA"/>
</dbReference>
<dbReference type="RefSeq" id="WP_078818391.1">
    <property type="nucleotide sequence ID" value="NZ_FUYJ01000008.1"/>
</dbReference>
<dbReference type="PANTHER" id="PTHR30213:SF0">
    <property type="entry name" value="UPF0761 MEMBRANE PROTEIN YIHY"/>
    <property type="match status" value="1"/>
</dbReference>
<keyword evidence="3 7" id="KW-0812">Transmembrane</keyword>
<dbReference type="PIRSF" id="PIRSF035875">
    <property type="entry name" value="RNase_BN"/>
    <property type="match status" value="1"/>
</dbReference>
<dbReference type="GO" id="GO:0005886">
    <property type="term" value="C:plasma membrane"/>
    <property type="evidence" value="ECO:0007669"/>
    <property type="project" value="UniProtKB-SubCell"/>
</dbReference>
<evidence type="ECO:0000256" key="1">
    <source>
        <dbReference type="ARBA" id="ARBA00004651"/>
    </source>
</evidence>
<comment type="subcellular location">
    <subcellularLocation>
        <location evidence="1">Cell membrane</location>
        <topology evidence="1">Multi-pass membrane protein</topology>
    </subcellularLocation>
</comment>
<sequence>MKSHESAPSSNSEGTSKTEKVKGFIKDIKDGDEDDFNPATTSGFFKQLIIRIKELDISAAGSQLAFFFLLSLFPLLIFLFTLLPYLHLDQSQIFMFIREYAPESVSTLIESTLSEVLENRNGGLLSIGILATIWSASKGMGAITKGLNRAYDVEDDRNFFISRGLSIVFTIMLIGTVIVALVLPVFGQPIGKLLFSFMGLEDSFLSMWTKIRFLIPPFLIFAVFSLLYWLIPAIKLSYKSIVPGAFFATVGWIVTSLGFSFYISNFGNYANTYGSIGGIIVLIMWLYLSAIILMIGGLINAVMTERYERKRQMAS</sequence>
<evidence type="ECO:0000313" key="8">
    <source>
        <dbReference type="EMBL" id="SKB04211.1"/>
    </source>
</evidence>
<feature type="transmembrane region" description="Helical" evidence="7">
    <location>
        <begin position="64"/>
        <end position="88"/>
    </location>
</feature>
<evidence type="ECO:0000256" key="3">
    <source>
        <dbReference type="ARBA" id="ARBA00022692"/>
    </source>
</evidence>
<evidence type="ECO:0000256" key="4">
    <source>
        <dbReference type="ARBA" id="ARBA00022989"/>
    </source>
</evidence>
<evidence type="ECO:0000256" key="7">
    <source>
        <dbReference type="SAM" id="Phobius"/>
    </source>
</evidence>
<protein>
    <submittedName>
        <fullName evidence="8">Membrane protein</fullName>
    </submittedName>
</protein>
<evidence type="ECO:0000256" key="5">
    <source>
        <dbReference type="ARBA" id="ARBA00023136"/>
    </source>
</evidence>
<keyword evidence="5 7" id="KW-0472">Membrane</keyword>
<feature type="transmembrane region" description="Helical" evidence="7">
    <location>
        <begin position="243"/>
        <end position="264"/>
    </location>
</feature>
<feature type="transmembrane region" description="Helical" evidence="7">
    <location>
        <begin position="276"/>
        <end position="303"/>
    </location>
</feature>
<organism evidence="8 9">
    <name type="scientific">Sporosarcina newyorkensis</name>
    <dbReference type="NCBI Taxonomy" id="759851"/>
    <lineage>
        <taxon>Bacteria</taxon>
        <taxon>Bacillati</taxon>
        <taxon>Bacillota</taxon>
        <taxon>Bacilli</taxon>
        <taxon>Bacillales</taxon>
        <taxon>Caryophanaceae</taxon>
        <taxon>Sporosarcina</taxon>
    </lineage>
</organism>
<reference evidence="9" key="1">
    <citation type="submission" date="2017-02" db="EMBL/GenBank/DDBJ databases">
        <authorList>
            <person name="Varghese N."/>
            <person name="Submissions S."/>
        </authorList>
    </citation>
    <scope>NUCLEOTIDE SEQUENCE [LARGE SCALE GENOMIC DNA]</scope>
    <source>
        <strain evidence="9">DSM 23966</strain>
    </source>
</reference>
<accession>A0A1T4YSG0</accession>
<feature type="region of interest" description="Disordered" evidence="6">
    <location>
        <begin position="1"/>
        <end position="20"/>
    </location>
</feature>
<dbReference type="AlphaFoldDB" id="A0A1T4YSG0"/>
<evidence type="ECO:0000256" key="6">
    <source>
        <dbReference type="SAM" id="MobiDB-lite"/>
    </source>
</evidence>
<dbReference type="PANTHER" id="PTHR30213">
    <property type="entry name" value="INNER MEMBRANE PROTEIN YHJD"/>
    <property type="match status" value="1"/>
</dbReference>
<proteinExistence type="predicted"/>
<keyword evidence="2" id="KW-1003">Cell membrane</keyword>
<feature type="transmembrane region" description="Helical" evidence="7">
    <location>
        <begin position="167"/>
        <end position="191"/>
    </location>
</feature>
<keyword evidence="4 7" id="KW-1133">Transmembrane helix</keyword>
<gene>
    <name evidence="8" type="ORF">SAMN04244570_3351</name>
</gene>
<evidence type="ECO:0000256" key="2">
    <source>
        <dbReference type="ARBA" id="ARBA00022475"/>
    </source>
</evidence>
<feature type="transmembrane region" description="Helical" evidence="7">
    <location>
        <begin position="211"/>
        <end position="231"/>
    </location>
</feature>